<accession>A0ACB7SM89</accession>
<proteinExistence type="predicted"/>
<sequence>MHCPGFAARQFHVLSSLANRTTEFIWQRTLPHLRALIPKKSGTSGNFIHTFADVTLPDFARRVLSMGPKFAVPPWSTGPELVTYVRQVSRLADGADAERRAILCVTLNYAEAANDCGKSLKGSASGSKKAPRGALPKA</sequence>
<evidence type="ECO:0000313" key="1">
    <source>
        <dbReference type="EMBL" id="KAH6934252.1"/>
    </source>
</evidence>
<keyword evidence="2" id="KW-1185">Reference proteome</keyword>
<dbReference type="EMBL" id="CM023484">
    <property type="protein sequence ID" value="KAH6934252.1"/>
    <property type="molecule type" value="Genomic_DNA"/>
</dbReference>
<reference evidence="1" key="1">
    <citation type="submission" date="2020-05" db="EMBL/GenBank/DDBJ databases">
        <title>Large-scale comparative analyses of tick genomes elucidate their genetic diversity and vector capacities.</title>
        <authorList>
            <person name="Jia N."/>
            <person name="Wang J."/>
            <person name="Shi W."/>
            <person name="Du L."/>
            <person name="Sun Y."/>
            <person name="Zhan W."/>
            <person name="Jiang J."/>
            <person name="Wang Q."/>
            <person name="Zhang B."/>
            <person name="Ji P."/>
            <person name="Sakyi L.B."/>
            <person name="Cui X."/>
            <person name="Yuan T."/>
            <person name="Jiang B."/>
            <person name="Yang W."/>
            <person name="Lam T.T.-Y."/>
            <person name="Chang Q."/>
            <person name="Ding S."/>
            <person name="Wang X."/>
            <person name="Zhu J."/>
            <person name="Ruan X."/>
            <person name="Zhao L."/>
            <person name="Wei J."/>
            <person name="Que T."/>
            <person name="Du C."/>
            <person name="Cheng J."/>
            <person name="Dai P."/>
            <person name="Han X."/>
            <person name="Huang E."/>
            <person name="Gao Y."/>
            <person name="Liu J."/>
            <person name="Shao H."/>
            <person name="Ye R."/>
            <person name="Li L."/>
            <person name="Wei W."/>
            <person name="Wang X."/>
            <person name="Wang C."/>
            <person name="Yang T."/>
            <person name="Huo Q."/>
            <person name="Li W."/>
            <person name="Guo W."/>
            <person name="Chen H."/>
            <person name="Zhou L."/>
            <person name="Ni X."/>
            <person name="Tian J."/>
            <person name="Zhou Y."/>
            <person name="Sheng Y."/>
            <person name="Liu T."/>
            <person name="Pan Y."/>
            <person name="Xia L."/>
            <person name="Li J."/>
            <person name="Zhao F."/>
            <person name="Cao W."/>
        </authorList>
    </citation>
    <scope>NUCLEOTIDE SEQUENCE</scope>
    <source>
        <strain evidence="1">Hyas-2018</strain>
    </source>
</reference>
<organism evidence="1 2">
    <name type="scientific">Hyalomma asiaticum</name>
    <name type="common">Tick</name>
    <dbReference type="NCBI Taxonomy" id="266040"/>
    <lineage>
        <taxon>Eukaryota</taxon>
        <taxon>Metazoa</taxon>
        <taxon>Ecdysozoa</taxon>
        <taxon>Arthropoda</taxon>
        <taxon>Chelicerata</taxon>
        <taxon>Arachnida</taxon>
        <taxon>Acari</taxon>
        <taxon>Parasitiformes</taxon>
        <taxon>Ixodida</taxon>
        <taxon>Ixodoidea</taxon>
        <taxon>Ixodidae</taxon>
        <taxon>Hyalomminae</taxon>
        <taxon>Hyalomma</taxon>
    </lineage>
</organism>
<comment type="caution">
    <text evidence="1">The sequence shown here is derived from an EMBL/GenBank/DDBJ whole genome shotgun (WGS) entry which is preliminary data.</text>
</comment>
<dbReference type="Proteomes" id="UP000821845">
    <property type="component" value="Chromosome 4"/>
</dbReference>
<gene>
    <name evidence="1" type="ORF">HPB50_022624</name>
</gene>
<name>A0ACB7SM89_HYAAI</name>
<evidence type="ECO:0000313" key="2">
    <source>
        <dbReference type="Proteomes" id="UP000821845"/>
    </source>
</evidence>
<protein>
    <submittedName>
        <fullName evidence="1">Uncharacterized protein</fullName>
    </submittedName>
</protein>